<reference evidence="3" key="1">
    <citation type="submission" date="2017-03" db="EMBL/GenBank/DDBJ databases">
        <title>Phytopthora megakarya and P. palmivora, two closely related causual agents of cacao black pod achieved similar genome size and gene model numbers by different mechanisms.</title>
        <authorList>
            <person name="Ali S."/>
            <person name="Shao J."/>
            <person name="Larry D.J."/>
            <person name="Kronmiller B."/>
            <person name="Shen D."/>
            <person name="Strem M.D."/>
            <person name="Melnick R.L."/>
            <person name="Guiltinan M.J."/>
            <person name="Tyler B.M."/>
            <person name="Meinhardt L.W."/>
            <person name="Bailey B.A."/>
        </authorList>
    </citation>
    <scope>NUCLEOTIDE SEQUENCE [LARGE SCALE GENOMIC DNA]</scope>
    <source>
        <strain evidence="3">zdho120</strain>
    </source>
</reference>
<protein>
    <submittedName>
        <fullName evidence="2">Uncharacterized protein</fullName>
    </submittedName>
</protein>
<comment type="caution">
    <text evidence="2">The sequence shown here is derived from an EMBL/GenBank/DDBJ whole genome shotgun (WGS) entry which is preliminary data.</text>
</comment>
<sequence length="74" mass="8231">MAAPTVTSTSPEQMQIFFDAAMNRYLKEKQTEGLAPTAGRHTTTNQDVEMESVEPHHDSHGEYDPDNLSIATPR</sequence>
<dbReference type="AlphaFoldDB" id="A0A225UZM8"/>
<dbReference type="Proteomes" id="UP000198211">
    <property type="component" value="Unassembled WGS sequence"/>
</dbReference>
<organism evidence="2 3">
    <name type="scientific">Phytophthora megakarya</name>
    <dbReference type="NCBI Taxonomy" id="4795"/>
    <lineage>
        <taxon>Eukaryota</taxon>
        <taxon>Sar</taxon>
        <taxon>Stramenopiles</taxon>
        <taxon>Oomycota</taxon>
        <taxon>Peronosporomycetes</taxon>
        <taxon>Peronosporales</taxon>
        <taxon>Peronosporaceae</taxon>
        <taxon>Phytophthora</taxon>
    </lineage>
</organism>
<feature type="region of interest" description="Disordered" evidence="1">
    <location>
        <begin position="29"/>
        <end position="74"/>
    </location>
</feature>
<dbReference type="EMBL" id="NBNE01009230">
    <property type="protein sequence ID" value="OWY98620.1"/>
    <property type="molecule type" value="Genomic_DNA"/>
</dbReference>
<feature type="compositionally biased region" description="Basic and acidic residues" evidence="1">
    <location>
        <begin position="53"/>
        <end position="63"/>
    </location>
</feature>
<accession>A0A225UZM8</accession>
<name>A0A225UZM8_9STRA</name>
<evidence type="ECO:0000313" key="3">
    <source>
        <dbReference type="Proteomes" id="UP000198211"/>
    </source>
</evidence>
<keyword evidence="3" id="KW-1185">Reference proteome</keyword>
<proteinExistence type="predicted"/>
<gene>
    <name evidence="2" type="ORF">PHMEG_00030572</name>
</gene>
<dbReference type="OrthoDB" id="126157at2759"/>
<evidence type="ECO:0000313" key="2">
    <source>
        <dbReference type="EMBL" id="OWY98620.1"/>
    </source>
</evidence>
<evidence type="ECO:0000256" key="1">
    <source>
        <dbReference type="SAM" id="MobiDB-lite"/>
    </source>
</evidence>